<dbReference type="Pfam" id="PF07690">
    <property type="entry name" value="MFS_1"/>
    <property type="match status" value="1"/>
</dbReference>
<reference evidence="8 9" key="1">
    <citation type="submission" date="2017-09" db="EMBL/GenBank/DDBJ databases">
        <title>Large-scale bioinformatics analysis of Bacillus genomes uncovers conserved roles of natural products in bacterial physiology.</title>
        <authorList>
            <consortium name="Agbiome Team Llc"/>
            <person name="Bleich R.M."/>
            <person name="Grubbs K.J."/>
            <person name="Santa Maria K.C."/>
            <person name="Allen S.E."/>
            <person name="Farag S."/>
            <person name="Shank E.A."/>
            <person name="Bowers A."/>
        </authorList>
    </citation>
    <scope>NUCLEOTIDE SEQUENCE [LARGE SCALE GENOMIC DNA]</scope>
    <source>
        <strain evidence="8 9">AFS042148</strain>
    </source>
</reference>
<feature type="transmembrane region" description="Helical" evidence="7">
    <location>
        <begin position="250"/>
        <end position="272"/>
    </location>
</feature>
<sequence length="405" mass="45211">MSVSYSTLLKTNTNFRKLFYGQTLSVLGDWFHTVALFTFVYSVTESPFMIALTFMSKGLPQLLLSPFIGGFVDRFPTKKIMISTDVLRGVIVLTYLLATYKIEIIFVANICLSVLSCLFEPAKQPTLKMIIRQKHLVTANTLSSTVNGFMSIMGASLGGIIAQALSIEIAFIINSLSYFVSALIIYKLNIPSHKKFNIKKSFFVDIKDGYTYILQKKIILALILVGISWGIIGGAYQLLLTIYAERIFHANIGILYSAQGLGLIIGSLFVNLYVCKNKETMKKAFGLAYLLQGFFFLGFVLSNQLIIGIITLLCMRIAGGIIVPLDTTLLQMYTEENMIGKVFSFHYSIYGSLIQLSMFITGWLLETLSPQVIGCLLAICCIFVSFIWLFLFYRGKLSEAPTDTI</sequence>
<comment type="caution">
    <text evidence="8">The sequence shown here is derived from an EMBL/GenBank/DDBJ whole genome shotgun (WGS) entry which is preliminary data.</text>
</comment>
<protein>
    <submittedName>
        <fullName evidence="8">MFS transporter</fullName>
    </submittedName>
</protein>
<keyword evidence="4 7" id="KW-0812">Transmembrane</keyword>
<evidence type="ECO:0000256" key="5">
    <source>
        <dbReference type="ARBA" id="ARBA00022989"/>
    </source>
</evidence>
<dbReference type="InterPro" id="IPR022324">
    <property type="entry name" value="Bacilysin_exporter_BacE_put"/>
</dbReference>
<feature type="transmembrane region" description="Helical" evidence="7">
    <location>
        <begin position="171"/>
        <end position="190"/>
    </location>
</feature>
<dbReference type="Gene3D" id="1.20.1250.20">
    <property type="entry name" value="MFS general substrate transporter like domains"/>
    <property type="match status" value="1"/>
</dbReference>
<evidence type="ECO:0000313" key="9">
    <source>
        <dbReference type="Proteomes" id="UP000224044"/>
    </source>
</evidence>
<keyword evidence="2" id="KW-0813">Transport</keyword>
<dbReference type="InterPro" id="IPR036259">
    <property type="entry name" value="MFS_trans_sf"/>
</dbReference>
<feature type="transmembrane region" description="Helical" evidence="7">
    <location>
        <begin position="18"/>
        <end position="42"/>
    </location>
</feature>
<proteinExistence type="predicted"/>
<dbReference type="AlphaFoldDB" id="A0AAP8F4L2"/>
<evidence type="ECO:0000256" key="3">
    <source>
        <dbReference type="ARBA" id="ARBA00022475"/>
    </source>
</evidence>
<evidence type="ECO:0000256" key="2">
    <source>
        <dbReference type="ARBA" id="ARBA00022448"/>
    </source>
</evidence>
<evidence type="ECO:0000256" key="4">
    <source>
        <dbReference type="ARBA" id="ARBA00022692"/>
    </source>
</evidence>
<dbReference type="PRINTS" id="PR01988">
    <property type="entry name" value="EXPORTERBACE"/>
</dbReference>
<dbReference type="PANTHER" id="PTHR43266:SF10">
    <property type="entry name" value="BACILYSIN EXPORTER BACE-RELATED"/>
    <property type="match status" value="1"/>
</dbReference>
<evidence type="ECO:0000256" key="1">
    <source>
        <dbReference type="ARBA" id="ARBA00004651"/>
    </source>
</evidence>
<evidence type="ECO:0000256" key="6">
    <source>
        <dbReference type="ARBA" id="ARBA00023136"/>
    </source>
</evidence>
<organism evidence="8 9">
    <name type="scientific">Bacillus toyonensis</name>
    <dbReference type="NCBI Taxonomy" id="155322"/>
    <lineage>
        <taxon>Bacteria</taxon>
        <taxon>Bacillati</taxon>
        <taxon>Bacillota</taxon>
        <taxon>Bacilli</taxon>
        <taxon>Bacillales</taxon>
        <taxon>Bacillaceae</taxon>
        <taxon>Bacillus</taxon>
        <taxon>Bacillus cereus group</taxon>
    </lineage>
</organism>
<accession>A0AAP8F4L2</accession>
<dbReference type="PANTHER" id="PTHR43266">
    <property type="entry name" value="MACROLIDE-EFFLUX PROTEIN"/>
    <property type="match status" value="1"/>
</dbReference>
<feature type="transmembrane region" description="Helical" evidence="7">
    <location>
        <begin position="218"/>
        <end position="244"/>
    </location>
</feature>
<dbReference type="InterPro" id="IPR011701">
    <property type="entry name" value="MFS"/>
</dbReference>
<feature type="transmembrane region" description="Helical" evidence="7">
    <location>
        <begin position="142"/>
        <end position="165"/>
    </location>
</feature>
<feature type="transmembrane region" description="Helical" evidence="7">
    <location>
        <begin position="284"/>
        <end position="301"/>
    </location>
</feature>
<keyword evidence="3" id="KW-1003">Cell membrane</keyword>
<feature type="transmembrane region" description="Helical" evidence="7">
    <location>
        <begin position="371"/>
        <end position="393"/>
    </location>
</feature>
<evidence type="ECO:0000313" key="8">
    <source>
        <dbReference type="EMBL" id="PHE14429.1"/>
    </source>
</evidence>
<feature type="transmembrane region" description="Helical" evidence="7">
    <location>
        <begin position="307"/>
        <end position="330"/>
    </location>
</feature>
<name>A0AAP8F4L2_9BACI</name>
<dbReference type="GO" id="GO:0022857">
    <property type="term" value="F:transmembrane transporter activity"/>
    <property type="evidence" value="ECO:0007669"/>
    <property type="project" value="InterPro"/>
</dbReference>
<gene>
    <name evidence="8" type="ORF">COF62_11215</name>
</gene>
<dbReference type="RefSeq" id="WP_097881664.1">
    <property type="nucleotide sequence ID" value="NZ_JBALNA010000136.1"/>
</dbReference>
<feature type="transmembrane region" description="Helical" evidence="7">
    <location>
        <begin position="104"/>
        <end position="122"/>
    </location>
</feature>
<dbReference type="CDD" id="cd06173">
    <property type="entry name" value="MFS_MefA_like"/>
    <property type="match status" value="1"/>
</dbReference>
<evidence type="ECO:0000256" key="7">
    <source>
        <dbReference type="SAM" id="Phobius"/>
    </source>
</evidence>
<dbReference type="EMBL" id="NUSY01000012">
    <property type="protein sequence ID" value="PHE14429.1"/>
    <property type="molecule type" value="Genomic_DNA"/>
</dbReference>
<feature type="transmembrane region" description="Helical" evidence="7">
    <location>
        <begin position="342"/>
        <end position="365"/>
    </location>
</feature>
<dbReference type="GO" id="GO:0005886">
    <property type="term" value="C:plasma membrane"/>
    <property type="evidence" value="ECO:0007669"/>
    <property type="project" value="UniProtKB-SubCell"/>
</dbReference>
<keyword evidence="6 7" id="KW-0472">Membrane</keyword>
<dbReference type="Proteomes" id="UP000224044">
    <property type="component" value="Unassembled WGS sequence"/>
</dbReference>
<dbReference type="SUPFAM" id="SSF103473">
    <property type="entry name" value="MFS general substrate transporter"/>
    <property type="match status" value="1"/>
</dbReference>
<comment type="subcellular location">
    <subcellularLocation>
        <location evidence="1">Cell membrane</location>
        <topology evidence="1">Multi-pass membrane protein</topology>
    </subcellularLocation>
</comment>
<keyword evidence="5 7" id="KW-1133">Transmembrane helix</keyword>